<sequence length="376" mass="42065">MKDDIWIARASVLEKFDGKGMSAYAVSVATGITSTTVKKYAEKFGFDFSRPNAPPVSEEGRATVVDELRKLALIEGMTRQQAAEMLGLSLGYVSQVAKHNNIAIRHASQGVGVDHDRVEAMAAMYRGGKTLEEIGAVYKVSRERVRQIISRHAGITAAQGGQSMQASRKREALAARRDAGSYEKHGCSYEQYRGLVAMGKKLLAEGVARERTPTGAFTRQKNTAKTRGVTWSLKLWDWWQIWQDSGKWEERGRGKGKYVMCRFGDCGAYEVGNVYIAKYEHNVSFQPNNPYRKDHPEHEEAIASIREKLIGRRTSRKRKNHDLPIGVTRSHKKFQAQISFNGKNHCLGRFETIEEAAAAYKAKRAEVDAMYQAVAA</sequence>
<dbReference type="Proteomes" id="UP000770629">
    <property type="component" value="Unassembled WGS sequence"/>
</dbReference>
<accession>A0ABS7IBU7</accession>
<name>A0ABS7IBU7_9HYPH</name>
<dbReference type="Gene3D" id="1.10.10.10">
    <property type="entry name" value="Winged helix-like DNA-binding domain superfamily/Winged helix DNA-binding domain"/>
    <property type="match status" value="1"/>
</dbReference>
<dbReference type="InterPro" id="IPR007630">
    <property type="entry name" value="RNA_pol_sigma70_r4"/>
</dbReference>
<dbReference type="RefSeq" id="WP_221119261.1">
    <property type="nucleotide sequence ID" value="NZ_JABDYF010000003.1"/>
</dbReference>
<feature type="domain" description="RNA polymerase sigma-70 region 4" evidence="1">
    <location>
        <begin position="125"/>
        <end position="151"/>
    </location>
</feature>
<evidence type="ECO:0000313" key="3">
    <source>
        <dbReference type="Proteomes" id="UP000770629"/>
    </source>
</evidence>
<dbReference type="SUPFAM" id="SSF54171">
    <property type="entry name" value="DNA-binding domain"/>
    <property type="match status" value="1"/>
</dbReference>
<dbReference type="InterPro" id="IPR016177">
    <property type="entry name" value="DNA-bd_dom_sf"/>
</dbReference>
<evidence type="ECO:0000313" key="2">
    <source>
        <dbReference type="EMBL" id="MBX5089379.1"/>
    </source>
</evidence>
<dbReference type="Pfam" id="PF04545">
    <property type="entry name" value="Sigma70_r4"/>
    <property type="match status" value="1"/>
</dbReference>
<evidence type="ECO:0000259" key="1">
    <source>
        <dbReference type="Pfam" id="PF04545"/>
    </source>
</evidence>
<gene>
    <name evidence="2" type="ORF">HJB60_09365</name>
</gene>
<protein>
    <recommendedName>
        <fullName evidence="1">RNA polymerase sigma-70 region 4 domain-containing protein</fullName>
    </recommendedName>
</protein>
<dbReference type="InterPro" id="IPR036388">
    <property type="entry name" value="WH-like_DNA-bd_sf"/>
</dbReference>
<dbReference type="InterPro" id="IPR013324">
    <property type="entry name" value="RNA_pol_sigma_r3/r4-like"/>
</dbReference>
<reference evidence="2 3" key="1">
    <citation type="submission" date="2020-04" db="EMBL/GenBank/DDBJ databases">
        <title>Global-level population genomics: horizontal gene transfer, symbiosis and evolution in Rhizobia.</title>
        <authorList>
            <person name="Gai Y."/>
        </authorList>
    </citation>
    <scope>NUCLEOTIDE SEQUENCE [LARGE SCALE GENOMIC DNA]</scope>
    <source>
        <strain evidence="2 3">BLR33</strain>
    </source>
</reference>
<dbReference type="Gene3D" id="3.30.730.10">
    <property type="entry name" value="AP2/ERF domain"/>
    <property type="match status" value="1"/>
</dbReference>
<organism evidence="2 3">
    <name type="scientific">Rhizobium lentis</name>
    <dbReference type="NCBI Taxonomy" id="1138194"/>
    <lineage>
        <taxon>Bacteria</taxon>
        <taxon>Pseudomonadati</taxon>
        <taxon>Pseudomonadota</taxon>
        <taxon>Alphaproteobacteria</taxon>
        <taxon>Hyphomicrobiales</taxon>
        <taxon>Rhizobiaceae</taxon>
        <taxon>Rhizobium/Agrobacterium group</taxon>
        <taxon>Rhizobium</taxon>
    </lineage>
</organism>
<proteinExistence type="predicted"/>
<comment type="caution">
    <text evidence="2">The sequence shown here is derived from an EMBL/GenBank/DDBJ whole genome shotgun (WGS) entry which is preliminary data.</text>
</comment>
<dbReference type="EMBL" id="JABDYF010000003">
    <property type="protein sequence ID" value="MBX5089379.1"/>
    <property type="molecule type" value="Genomic_DNA"/>
</dbReference>
<dbReference type="SUPFAM" id="SSF88659">
    <property type="entry name" value="Sigma3 and sigma4 domains of RNA polymerase sigma factors"/>
    <property type="match status" value="1"/>
</dbReference>
<dbReference type="InterPro" id="IPR036955">
    <property type="entry name" value="AP2/ERF_dom_sf"/>
</dbReference>
<keyword evidence="3" id="KW-1185">Reference proteome</keyword>